<dbReference type="Pfam" id="PF00970">
    <property type="entry name" value="FAD_binding_6"/>
    <property type="match status" value="1"/>
</dbReference>
<dbReference type="EMBL" id="JAGQHS010000076">
    <property type="protein sequence ID" value="MCA9756998.1"/>
    <property type="molecule type" value="Genomic_DNA"/>
</dbReference>
<dbReference type="Pfam" id="PF10418">
    <property type="entry name" value="DHODB_Fe-S_bind"/>
    <property type="match status" value="1"/>
</dbReference>
<reference evidence="3" key="2">
    <citation type="journal article" date="2021" name="Microbiome">
        <title>Successional dynamics and alternative stable states in a saline activated sludge microbial community over 9 years.</title>
        <authorList>
            <person name="Wang Y."/>
            <person name="Ye J."/>
            <person name="Ju F."/>
            <person name="Liu L."/>
            <person name="Boyd J.A."/>
            <person name="Deng Y."/>
            <person name="Parks D.H."/>
            <person name="Jiang X."/>
            <person name="Yin X."/>
            <person name="Woodcroft B.J."/>
            <person name="Tyson G.W."/>
            <person name="Hugenholtz P."/>
            <person name="Polz M.F."/>
            <person name="Zhang T."/>
        </authorList>
    </citation>
    <scope>NUCLEOTIDE SEQUENCE</scope>
    <source>
        <strain evidence="3">HKST-UBA02</strain>
    </source>
</reference>
<evidence type="ECO:0000259" key="2">
    <source>
        <dbReference type="PROSITE" id="PS51384"/>
    </source>
</evidence>
<dbReference type="SUPFAM" id="SSF52343">
    <property type="entry name" value="Ferredoxin reductase-like, C-terminal NADP-linked domain"/>
    <property type="match status" value="1"/>
</dbReference>
<evidence type="ECO:0000256" key="1">
    <source>
        <dbReference type="SAM" id="MobiDB-lite"/>
    </source>
</evidence>
<dbReference type="NCBIfam" id="NF004862">
    <property type="entry name" value="PRK06222.1"/>
    <property type="match status" value="1"/>
</dbReference>
<evidence type="ECO:0000313" key="3">
    <source>
        <dbReference type="EMBL" id="MCA9756998.1"/>
    </source>
</evidence>
<evidence type="ECO:0000313" key="4">
    <source>
        <dbReference type="Proteomes" id="UP000739538"/>
    </source>
</evidence>
<dbReference type="InterPro" id="IPR050353">
    <property type="entry name" value="PyrK_electron_transfer"/>
</dbReference>
<feature type="region of interest" description="Disordered" evidence="1">
    <location>
        <begin position="276"/>
        <end position="342"/>
    </location>
</feature>
<sequence length="342" mass="37024">MFPILEARSLAPDVVYFRIEAPRIARKRRAGQFVILRVKDGGERIPLTIADSDPDEGWIALIVQGVGKTTKMLNALTAGDTIADVAGPLGEPSHIENFGTAVSIGGGVGAAIAYPTAVALKEAGNEVISILGGRTRELVILENEMREICDEVLTTTDDGSYGIHGRVTDPLAEMIRSGRKIDFVLAIGPIPMMKAVAETTRPHGIRTVVSLNPIMVDGTGMCGGCRVTIGDETKFACVDGPEFDAHLVDFDTLSARNRAYLDFEHHRLEQYEHRHGAGEGLFPDPEKHDAETHDAETYDPETHGPEGCHLARRIRALKDEAERTEPQNATSTPGTSASRPEE</sequence>
<dbReference type="CDD" id="cd06219">
    <property type="entry name" value="DHOD_e_trans_like1"/>
    <property type="match status" value="1"/>
</dbReference>
<dbReference type="Proteomes" id="UP000739538">
    <property type="component" value="Unassembled WGS sequence"/>
</dbReference>
<dbReference type="InterPro" id="IPR019480">
    <property type="entry name" value="Dihydroorotate_DH_Fe-S-bd"/>
</dbReference>
<organism evidence="3 4">
    <name type="scientific">Eiseniibacteriota bacterium</name>
    <dbReference type="NCBI Taxonomy" id="2212470"/>
    <lineage>
        <taxon>Bacteria</taxon>
        <taxon>Candidatus Eiseniibacteriota</taxon>
    </lineage>
</organism>
<dbReference type="SUPFAM" id="SSF63380">
    <property type="entry name" value="Riboflavin synthase domain-like"/>
    <property type="match status" value="1"/>
</dbReference>
<accession>A0A956SG54</accession>
<feature type="compositionally biased region" description="Basic and acidic residues" evidence="1">
    <location>
        <begin position="316"/>
        <end position="325"/>
    </location>
</feature>
<feature type="compositionally biased region" description="Basic and acidic residues" evidence="1">
    <location>
        <begin position="284"/>
        <end position="306"/>
    </location>
</feature>
<reference evidence="3" key="1">
    <citation type="submission" date="2020-04" db="EMBL/GenBank/DDBJ databases">
        <authorList>
            <person name="Zhang T."/>
        </authorList>
    </citation>
    <scope>NUCLEOTIDE SEQUENCE</scope>
    <source>
        <strain evidence="3">HKST-UBA02</strain>
    </source>
</reference>
<dbReference type="GO" id="GO:0016491">
    <property type="term" value="F:oxidoreductase activity"/>
    <property type="evidence" value="ECO:0007669"/>
    <property type="project" value="InterPro"/>
</dbReference>
<dbReference type="PROSITE" id="PS51384">
    <property type="entry name" value="FAD_FR"/>
    <property type="match status" value="1"/>
</dbReference>
<proteinExistence type="predicted"/>
<dbReference type="InterPro" id="IPR017938">
    <property type="entry name" value="Riboflavin_synthase-like_b-brl"/>
</dbReference>
<dbReference type="Gene3D" id="2.40.30.10">
    <property type="entry name" value="Translation factors"/>
    <property type="match status" value="1"/>
</dbReference>
<dbReference type="AlphaFoldDB" id="A0A956SG54"/>
<dbReference type="InterPro" id="IPR017927">
    <property type="entry name" value="FAD-bd_FR_type"/>
</dbReference>
<dbReference type="PANTHER" id="PTHR43513:SF3">
    <property type="entry name" value="DIHYDROOROTATE DEHYDROGENASE B (NAD(+)), ELECTRON TRANSFER SUBUNIT-RELATED"/>
    <property type="match status" value="1"/>
</dbReference>
<dbReference type="Gene3D" id="3.40.50.80">
    <property type="entry name" value="Nucleotide-binding domain of ferredoxin-NADP reductase (FNR) module"/>
    <property type="match status" value="1"/>
</dbReference>
<feature type="domain" description="FAD-binding FR-type" evidence="2">
    <location>
        <begin position="1"/>
        <end position="95"/>
    </location>
</feature>
<name>A0A956SG54_UNCEI</name>
<dbReference type="InterPro" id="IPR008333">
    <property type="entry name" value="Cbr1-like_FAD-bd_dom"/>
</dbReference>
<feature type="compositionally biased region" description="Polar residues" evidence="1">
    <location>
        <begin position="326"/>
        <end position="342"/>
    </location>
</feature>
<dbReference type="PANTHER" id="PTHR43513">
    <property type="entry name" value="DIHYDROOROTATE DEHYDROGENASE B (NAD(+)), ELECTRON TRANSFER SUBUNIT"/>
    <property type="match status" value="1"/>
</dbReference>
<comment type="caution">
    <text evidence="3">The sequence shown here is derived from an EMBL/GenBank/DDBJ whole genome shotgun (WGS) entry which is preliminary data.</text>
</comment>
<gene>
    <name evidence="3" type="ORF">KDA27_14430</name>
</gene>
<protein>
    <submittedName>
        <fullName evidence="3">Sulfide/dihydroorotate dehydrogenase-like FAD/NAD-binding protein</fullName>
    </submittedName>
</protein>
<dbReference type="InterPro" id="IPR039261">
    <property type="entry name" value="FNR_nucleotide-bd"/>
</dbReference>